<evidence type="ECO:0000313" key="2">
    <source>
        <dbReference type="Proteomes" id="UP001062846"/>
    </source>
</evidence>
<dbReference type="EMBL" id="CM046392">
    <property type="protein sequence ID" value="KAI8554997.1"/>
    <property type="molecule type" value="Genomic_DNA"/>
</dbReference>
<name>A0ACC0NR21_RHOML</name>
<sequence>MNSNPPICDDVTKEYTSVTSEGDEIVDTSSLRSDVWPHFQKIKLKLTDVCDIKVTLSEWAICGIDHVEEMANNMIEKYDKEVLGIEMAEDIRARCYDLLTLYQGKANKNRGEPTTSTSSLSTNSSKPPTTSFKCISRLAQYDSYRDNLKKAKTIHVKSELEYYLEEEELPRLEGEDFDILAWWKSNGLKYPTLQAIARDVLAVPVSTVASESAFSTSGRVASSSRNRLHPKTLEALMCTQSWLKAFEDGGARIPNPRSPFGSGMEEKNKSPLGIGSGMGMGMW</sequence>
<gene>
    <name evidence="1" type="ORF">RHMOL_Rhmol05G0139600</name>
</gene>
<organism evidence="1 2">
    <name type="scientific">Rhododendron molle</name>
    <name type="common">Chinese azalea</name>
    <name type="synonym">Azalea mollis</name>
    <dbReference type="NCBI Taxonomy" id="49168"/>
    <lineage>
        <taxon>Eukaryota</taxon>
        <taxon>Viridiplantae</taxon>
        <taxon>Streptophyta</taxon>
        <taxon>Embryophyta</taxon>
        <taxon>Tracheophyta</taxon>
        <taxon>Spermatophyta</taxon>
        <taxon>Magnoliopsida</taxon>
        <taxon>eudicotyledons</taxon>
        <taxon>Gunneridae</taxon>
        <taxon>Pentapetalae</taxon>
        <taxon>asterids</taxon>
        <taxon>Ericales</taxon>
        <taxon>Ericaceae</taxon>
        <taxon>Ericoideae</taxon>
        <taxon>Rhodoreae</taxon>
        <taxon>Rhododendron</taxon>
    </lineage>
</organism>
<keyword evidence="2" id="KW-1185">Reference proteome</keyword>
<reference evidence="1" key="1">
    <citation type="submission" date="2022-02" db="EMBL/GenBank/DDBJ databases">
        <title>Plant Genome Project.</title>
        <authorList>
            <person name="Zhang R.-G."/>
        </authorList>
    </citation>
    <scope>NUCLEOTIDE SEQUENCE</scope>
    <source>
        <strain evidence="1">AT1</strain>
    </source>
</reference>
<dbReference type="Proteomes" id="UP001062846">
    <property type="component" value="Chromosome 5"/>
</dbReference>
<accession>A0ACC0NR21</accession>
<evidence type="ECO:0000313" key="1">
    <source>
        <dbReference type="EMBL" id="KAI8554997.1"/>
    </source>
</evidence>
<proteinExistence type="predicted"/>
<protein>
    <submittedName>
        <fullName evidence="1">Uncharacterized protein</fullName>
    </submittedName>
</protein>
<comment type="caution">
    <text evidence="1">The sequence shown here is derived from an EMBL/GenBank/DDBJ whole genome shotgun (WGS) entry which is preliminary data.</text>
</comment>